<evidence type="ECO:0000256" key="4">
    <source>
        <dbReference type="ARBA" id="ARBA00023157"/>
    </source>
</evidence>
<dbReference type="InterPro" id="IPR050553">
    <property type="entry name" value="Thioredoxin_ResA/DsbE_sf"/>
</dbReference>
<dbReference type="SUPFAM" id="SSF52833">
    <property type="entry name" value="Thioredoxin-like"/>
    <property type="match status" value="1"/>
</dbReference>
<dbReference type="InterPro" id="IPR004799">
    <property type="entry name" value="Periplasmic_diS_OxRdtase_DsbE"/>
</dbReference>
<reference evidence="7 8" key="1">
    <citation type="submission" date="2024-06" db="EMBL/GenBank/DDBJ databases">
        <authorList>
            <person name="Steensen K."/>
            <person name="Seneca J."/>
            <person name="Bartlau N."/>
            <person name="Yu A.X."/>
            <person name="Polz M.F."/>
        </authorList>
    </citation>
    <scope>NUCLEOTIDE SEQUENCE [LARGE SCALE GENOMIC DNA]</scope>
    <source>
        <strain evidence="7 8">FF146</strain>
    </source>
</reference>
<dbReference type="RefSeq" id="WP_371730043.1">
    <property type="nucleotide sequence ID" value="NZ_JBGOOT010000004.1"/>
</dbReference>
<proteinExistence type="inferred from homology"/>
<dbReference type="PANTHER" id="PTHR42852:SF6">
    <property type="entry name" value="THIOL:DISULFIDE INTERCHANGE PROTEIN DSBE"/>
    <property type="match status" value="1"/>
</dbReference>
<dbReference type="EMBL" id="JBGOOT010000004">
    <property type="protein sequence ID" value="MEZ8194609.1"/>
    <property type="molecule type" value="Genomic_DNA"/>
</dbReference>
<organism evidence="7 8">
    <name type="scientific">Vibrio cortegadensis</name>
    <dbReference type="NCBI Taxonomy" id="1328770"/>
    <lineage>
        <taxon>Bacteria</taxon>
        <taxon>Pseudomonadati</taxon>
        <taxon>Pseudomonadota</taxon>
        <taxon>Gammaproteobacteria</taxon>
        <taxon>Vibrionales</taxon>
        <taxon>Vibrionaceae</taxon>
        <taxon>Vibrio</taxon>
    </lineage>
</organism>
<gene>
    <name evidence="7" type="ORF">ACED38_06870</name>
</gene>
<comment type="similarity">
    <text evidence="2">Belongs to the thioredoxin family. DsbE subfamily.</text>
</comment>
<dbReference type="PANTHER" id="PTHR42852">
    <property type="entry name" value="THIOL:DISULFIDE INTERCHANGE PROTEIN DSBE"/>
    <property type="match status" value="1"/>
</dbReference>
<dbReference type="PROSITE" id="PS51352">
    <property type="entry name" value="THIOREDOXIN_2"/>
    <property type="match status" value="1"/>
</dbReference>
<sequence>MQNKTKLKIGVLFLVMCAFIGTLTIGLSESQSSKSVSVNKSLPEFMQADLRDSQQVLTKVDVLTENVQLLNVWASWCGVCKSEHEFLKELKDENINIIGLNYRDDLKSANNMLLEEGDPYRRIIFDPRGEFALDLGVIGTPESYLINRDGIIIKKYSGALTRDIWNQEFKRYFNN</sequence>
<dbReference type="InterPro" id="IPR013766">
    <property type="entry name" value="Thioredoxin_domain"/>
</dbReference>
<evidence type="ECO:0000256" key="2">
    <source>
        <dbReference type="ARBA" id="ARBA00007758"/>
    </source>
</evidence>
<keyword evidence="3" id="KW-0201">Cytochrome c-type biogenesis</keyword>
<accession>A0ABV4M530</accession>
<evidence type="ECO:0000256" key="1">
    <source>
        <dbReference type="ARBA" id="ARBA00004383"/>
    </source>
</evidence>
<keyword evidence="5" id="KW-0676">Redox-active center</keyword>
<keyword evidence="8" id="KW-1185">Reference proteome</keyword>
<comment type="caution">
    <text evidence="7">The sequence shown here is derived from an EMBL/GenBank/DDBJ whole genome shotgun (WGS) entry which is preliminary data.</text>
</comment>
<dbReference type="Pfam" id="PF08534">
    <property type="entry name" value="Redoxin"/>
    <property type="match status" value="1"/>
</dbReference>
<evidence type="ECO:0000256" key="3">
    <source>
        <dbReference type="ARBA" id="ARBA00022748"/>
    </source>
</evidence>
<dbReference type="NCBIfam" id="TIGR00385">
    <property type="entry name" value="dsbE"/>
    <property type="match status" value="1"/>
</dbReference>
<evidence type="ECO:0000259" key="6">
    <source>
        <dbReference type="PROSITE" id="PS51352"/>
    </source>
</evidence>
<name>A0ABV4M530_9VIBR</name>
<dbReference type="InterPro" id="IPR036249">
    <property type="entry name" value="Thioredoxin-like_sf"/>
</dbReference>
<evidence type="ECO:0000313" key="8">
    <source>
        <dbReference type="Proteomes" id="UP001569153"/>
    </source>
</evidence>
<protein>
    <submittedName>
        <fullName evidence="7">DsbE family thiol:disulfide interchange protein</fullName>
    </submittedName>
</protein>
<comment type="subcellular location">
    <subcellularLocation>
        <location evidence="1">Cell inner membrane</location>
        <topology evidence="1">Single-pass membrane protein</topology>
        <orientation evidence="1">Periplasmic side</orientation>
    </subcellularLocation>
</comment>
<feature type="domain" description="Thioredoxin" evidence="6">
    <location>
        <begin position="36"/>
        <end position="174"/>
    </location>
</feature>
<evidence type="ECO:0000256" key="5">
    <source>
        <dbReference type="ARBA" id="ARBA00023284"/>
    </source>
</evidence>
<keyword evidence="4" id="KW-1015">Disulfide bond</keyword>
<dbReference type="Proteomes" id="UP001569153">
    <property type="component" value="Unassembled WGS sequence"/>
</dbReference>
<dbReference type="InterPro" id="IPR013740">
    <property type="entry name" value="Redoxin"/>
</dbReference>
<dbReference type="Gene3D" id="3.40.30.10">
    <property type="entry name" value="Glutaredoxin"/>
    <property type="match status" value="1"/>
</dbReference>
<evidence type="ECO:0000313" key="7">
    <source>
        <dbReference type="EMBL" id="MEZ8194609.1"/>
    </source>
</evidence>